<sequence>FIIFIIKICRQTIQRFVNRKTLQQLNFLTKEHLWITLGIFVKIRIILPTVFVALSLVVSNAQNLNINSEENRSYSLSEILAIIYGLVAWLFVVPFQLEDTTDKTQHLNINDTNTTSLPKIHASEDVQIKRRVFNFYEAKASIQYKPAPHFVKHFHSACIIVLIGNASKLLVDIAIIFLMFVLKNIPHWWNLHLMYWLAWGLAHSSQPI</sequence>
<evidence type="ECO:0000313" key="2">
    <source>
        <dbReference type="EMBL" id="ETN97454.1"/>
    </source>
</evidence>
<evidence type="ECO:0000313" key="3">
    <source>
        <dbReference type="Proteomes" id="UP000023152"/>
    </source>
</evidence>
<dbReference type="EMBL" id="ASPP01049658">
    <property type="protein sequence ID" value="ETN97454.1"/>
    <property type="molecule type" value="Genomic_DNA"/>
</dbReference>
<name>X6L9R5_RETFI</name>
<feature type="non-terminal residue" evidence="2">
    <location>
        <position position="208"/>
    </location>
</feature>
<feature type="non-terminal residue" evidence="2">
    <location>
        <position position="1"/>
    </location>
</feature>
<protein>
    <submittedName>
        <fullName evidence="2">Uncharacterized protein</fullName>
    </submittedName>
</protein>
<dbReference type="AlphaFoldDB" id="X6L9R5"/>
<feature type="transmembrane region" description="Helical" evidence="1">
    <location>
        <begin position="154"/>
        <end position="182"/>
    </location>
</feature>
<keyword evidence="1" id="KW-1133">Transmembrane helix</keyword>
<gene>
    <name evidence="2" type="ORF">RFI_40075</name>
</gene>
<organism evidence="2 3">
    <name type="scientific">Reticulomyxa filosa</name>
    <dbReference type="NCBI Taxonomy" id="46433"/>
    <lineage>
        <taxon>Eukaryota</taxon>
        <taxon>Sar</taxon>
        <taxon>Rhizaria</taxon>
        <taxon>Retaria</taxon>
        <taxon>Foraminifera</taxon>
        <taxon>Monothalamids</taxon>
        <taxon>Reticulomyxidae</taxon>
        <taxon>Reticulomyxa</taxon>
    </lineage>
</organism>
<keyword evidence="1" id="KW-0472">Membrane</keyword>
<accession>X6L9R5</accession>
<proteinExistence type="predicted"/>
<keyword evidence="3" id="KW-1185">Reference proteome</keyword>
<dbReference type="Proteomes" id="UP000023152">
    <property type="component" value="Unassembled WGS sequence"/>
</dbReference>
<comment type="caution">
    <text evidence="2">The sequence shown here is derived from an EMBL/GenBank/DDBJ whole genome shotgun (WGS) entry which is preliminary data.</text>
</comment>
<feature type="transmembrane region" description="Helical" evidence="1">
    <location>
        <begin position="79"/>
        <end position="97"/>
    </location>
</feature>
<feature type="transmembrane region" description="Helical" evidence="1">
    <location>
        <begin position="33"/>
        <end position="58"/>
    </location>
</feature>
<evidence type="ECO:0000256" key="1">
    <source>
        <dbReference type="SAM" id="Phobius"/>
    </source>
</evidence>
<keyword evidence="1" id="KW-0812">Transmembrane</keyword>
<reference evidence="2 3" key="1">
    <citation type="journal article" date="2013" name="Curr. Biol.">
        <title>The Genome of the Foraminiferan Reticulomyxa filosa.</title>
        <authorList>
            <person name="Glockner G."/>
            <person name="Hulsmann N."/>
            <person name="Schleicher M."/>
            <person name="Noegel A.A."/>
            <person name="Eichinger L."/>
            <person name="Gallinger C."/>
            <person name="Pawlowski J."/>
            <person name="Sierra R."/>
            <person name="Euteneuer U."/>
            <person name="Pillet L."/>
            <person name="Moustafa A."/>
            <person name="Platzer M."/>
            <person name="Groth M."/>
            <person name="Szafranski K."/>
            <person name="Schliwa M."/>
        </authorList>
    </citation>
    <scope>NUCLEOTIDE SEQUENCE [LARGE SCALE GENOMIC DNA]</scope>
</reference>